<feature type="transmembrane region" description="Helical" evidence="6">
    <location>
        <begin position="730"/>
        <end position="750"/>
    </location>
</feature>
<dbReference type="EMBL" id="JAJNEC010000002">
    <property type="protein sequence ID" value="MCD2421333.1"/>
    <property type="molecule type" value="Genomic_DNA"/>
</dbReference>
<feature type="transmembrane region" description="Helical" evidence="6">
    <location>
        <begin position="327"/>
        <end position="354"/>
    </location>
</feature>
<proteinExistence type="predicted"/>
<organism evidence="8 9">
    <name type="scientific">Niabella pedocola</name>
    <dbReference type="NCBI Taxonomy" id="1752077"/>
    <lineage>
        <taxon>Bacteria</taxon>
        <taxon>Pseudomonadati</taxon>
        <taxon>Bacteroidota</taxon>
        <taxon>Chitinophagia</taxon>
        <taxon>Chitinophagales</taxon>
        <taxon>Chitinophagaceae</taxon>
        <taxon>Niabella</taxon>
    </lineage>
</organism>
<dbReference type="InterPro" id="IPR003838">
    <property type="entry name" value="ABC3_permease_C"/>
</dbReference>
<keyword evidence="3 6" id="KW-0812">Transmembrane</keyword>
<evidence type="ECO:0000256" key="3">
    <source>
        <dbReference type="ARBA" id="ARBA00022692"/>
    </source>
</evidence>
<dbReference type="InterPro" id="IPR050250">
    <property type="entry name" value="Macrolide_Exporter_MacB"/>
</dbReference>
<dbReference type="PANTHER" id="PTHR30572:SF18">
    <property type="entry name" value="ABC-TYPE MACROLIDE FAMILY EXPORT SYSTEM PERMEASE COMPONENT 2"/>
    <property type="match status" value="1"/>
</dbReference>
<comment type="subcellular location">
    <subcellularLocation>
        <location evidence="1">Cell membrane</location>
        <topology evidence="1">Multi-pass membrane protein</topology>
    </subcellularLocation>
</comment>
<feature type="transmembrane region" description="Helical" evidence="6">
    <location>
        <begin position="374"/>
        <end position="401"/>
    </location>
</feature>
<dbReference type="PANTHER" id="PTHR30572">
    <property type="entry name" value="MEMBRANE COMPONENT OF TRANSPORTER-RELATED"/>
    <property type="match status" value="1"/>
</dbReference>
<name>A0ABS8PJQ3_9BACT</name>
<dbReference type="InterPro" id="IPR025857">
    <property type="entry name" value="MacB_PCD"/>
</dbReference>
<dbReference type="Proteomes" id="UP001199816">
    <property type="component" value="Unassembled WGS sequence"/>
</dbReference>
<evidence type="ECO:0000313" key="9">
    <source>
        <dbReference type="Proteomes" id="UP001199816"/>
    </source>
</evidence>
<evidence type="ECO:0000259" key="7">
    <source>
        <dbReference type="PROSITE" id="PS50112"/>
    </source>
</evidence>
<evidence type="ECO:0000256" key="6">
    <source>
        <dbReference type="SAM" id="Phobius"/>
    </source>
</evidence>
<keyword evidence="2" id="KW-1003">Cell membrane</keyword>
<reference evidence="8 9" key="1">
    <citation type="submission" date="2021-11" db="EMBL/GenBank/DDBJ databases">
        <title>Genomic of Niabella pedocola.</title>
        <authorList>
            <person name="Wu T."/>
        </authorList>
    </citation>
    <scope>NUCLEOTIDE SEQUENCE [LARGE SCALE GENOMIC DNA]</scope>
    <source>
        <strain evidence="8 9">JCM 31011</strain>
    </source>
</reference>
<dbReference type="PROSITE" id="PS51257">
    <property type="entry name" value="PROKAR_LIPOPROTEIN"/>
    <property type="match status" value="1"/>
</dbReference>
<feature type="transmembrane region" description="Helical" evidence="6">
    <location>
        <begin position="678"/>
        <end position="699"/>
    </location>
</feature>
<feature type="transmembrane region" description="Helical" evidence="6">
    <location>
        <begin position="280"/>
        <end position="302"/>
    </location>
</feature>
<evidence type="ECO:0000256" key="5">
    <source>
        <dbReference type="ARBA" id="ARBA00023136"/>
    </source>
</evidence>
<evidence type="ECO:0000256" key="4">
    <source>
        <dbReference type="ARBA" id="ARBA00022989"/>
    </source>
</evidence>
<accession>A0ABS8PJQ3</accession>
<keyword evidence="5 6" id="KW-0472">Membrane</keyword>
<evidence type="ECO:0000313" key="8">
    <source>
        <dbReference type="EMBL" id="MCD2421333.1"/>
    </source>
</evidence>
<dbReference type="PROSITE" id="PS50112">
    <property type="entry name" value="PAS"/>
    <property type="match status" value="1"/>
</dbReference>
<dbReference type="InterPro" id="IPR000014">
    <property type="entry name" value="PAS"/>
</dbReference>
<gene>
    <name evidence="8" type="ORF">LQ567_01065</name>
</gene>
<feature type="transmembrane region" description="Helical" evidence="6">
    <location>
        <begin position="762"/>
        <end position="783"/>
    </location>
</feature>
<feature type="domain" description="PAS" evidence="7">
    <location>
        <begin position="565"/>
        <end position="591"/>
    </location>
</feature>
<sequence length="798" mass="88715">MIRMYIKTMFRNLWKNKTFSFINIMGLSVGLTSCLLIAVYIKQQLDFDAFQEKGNRIARVLMEYSFEGSTVSNKGNYTSVRVPLVLKNNFPEVEDAVILAQTKRIVQTGANLITENRFMYAGTSFFKMFSFKMLKGDAGTALAAPFQVLLTASTAKKYFGHTDPVGKTLRLTGDSNLYRVTGVVADCPAASQIQFDFLASFSSLGISKEHEESYWDANYTTYVLLRNREALTTLQAKLPAFMKEEMEGKHATVNFDLEPFRKVHLYSGYDAFLPNVPIRYIYILAGVAALILVIACFTYINLSTARSAERAKEVGIRKVAGANKGQLFWQFIGESALLCFIAVFVGMAAGALLLPAFSRLIGQPVAVASLFSLPILGVAAGIILLVSFTAGCYPALVLSAFQPVKVLKGAFKHAGQGQRLRRALIIFQFIISVFLIVSTCIIQQQLYYIRHKKLGYDREHIVKLPIPFTVENTDLIKSEFKQDAGVLQVARTNNTPVNMVSGYNMRTPDMPENAQIAVTANPIDNEVLPAIGLQLAAGANLTEQDIIDANGNGGANERLYHFILNESAARQLGWTPQEAIGKKMFLDESRPGYVRGVVKDFNFQSLQHSIKPIVLFSSTYGGTLLIKISGAHMPQTIAFLQSKWKQLMPDRPFEYRFLDDEYNDLYENELRFGKLMNVFAAIAIFLACAGLFGLSVYTAQQRIKEIGVRKVLGAATGSIIFLLSRDFIKLALIASMIAFPFAWWFMRSWLQHYEYRIAMSGWVFAAAALATLLIALVTVSVQATRAALSNPVKALRSE</sequence>
<feature type="transmembrane region" description="Helical" evidence="6">
    <location>
        <begin position="422"/>
        <end position="444"/>
    </location>
</feature>
<protein>
    <submittedName>
        <fullName evidence="8">ABC transporter permease</fullName>
    </submittedName>
</protein>
<keyword evidence="9" id="KW-1185">Reference proteome</keyword>
<comment type="caution">
    <text evidence="8">The sequence shown here is derived from an EMBL/GenBank/DDBJ whole genome shotgun (WGS) entry which is preliminary data.</text>
</comment>
<evidence type="ECO:0000256" key="1">
    <source>
        <dbReference type="ARBA" id="ARBA00004651"/>
    </source>
</evidence>
<keyword evidence="4 6" id="KW-1133">Transmembrane helix</keyword>
<dbReference type="RefSeq" id="WP_231002239.1">
    <property type="nucleotide sequence ID" value="NZ_JAJNEC010000002.1"/>
</dbReference>
<dbReference type="Pfam" id="PF12704">
    <property type="entry name" value="MacB_PCD"/>
    <property type="match status" value="1"/>
</dbReference>
<dbReference type="Pfam" id="PF02687">
    <property type="entry name" value="FtsX"/>
    <property type="match status" value="2"/>
</dbReference>
<feature type="transmembrane region" description="Helical" evidence="6">
    <location>
        <begin position="21"/>
        <end position="41"/>
    </location>
</feature>
<evidence type="ECO:0000256" key="2">
    <source>
        <dbReference type="ARBA" id="ARBA00022475"/>
    </source>
</evidence>